<organism evidence="6 7">
    <name type="scientific">Riccia sorocarpa</name>
    <dbReference type="NCBI Taxonomy" id="122646"/>
    <lineage>
        <taxon>Eukaryota</taxon>
        <taxon>Viridiplantae</taxon>
        <taxon>Streptophyta</taxon>
        <taxon>Embryophyta</taxon>
        <taxon>Marchantiophyta</taxon>
        <taxon>Marchantiopsida</taxon>
        <taxon>Marchantiidae</taxon>
        <taxon>Marchantiales</taxon>
        <taxon>Ricciaceae</taxon>
        <taxon>Riccia</taxon>
    </lineage>
</organism>
<evidence type="ECO:0000256" key="4">
    <source>
        <dbReference type="RuleBase" id="RU003682"/>
    </source>
</evidence>
<dbReference type="SUPFAM" id="SSF51197">
    <property type="entry name" value="Clavaminate synthase-like"/>
    <property type="match status" value="1"/>
</dbReference>
<dbReference type="GO" id="GO:0016491">
    <property type="term" value="F:oxidoreductase activity"/>
    <property type="evidence" value="ECO:0007669"/>
    <property type="project" value="UniProtKB-KW"/>
</dbReference>
<evidence type="ECO:0000313" key="6">
    <source>
        <dbReference type="EMBL" id="KAL3686100.1"/>
    </source>
</evidence>
<dbReference type="InterPro" id="IPR005123">
    <property type="entry name" value="Oxoglu/Fe-dep_dioxygenase_dom"/>
</dbReference>
<dbReference type="InterPro" id="IPR027443">
    <property type="entry name" value="IPNS-like_sf"/>
</dbReference>
<keyword evidence="4" id="KW-0560">Oxidoreductase</keyword>
<gene>
    <name evidence="6" type="ORF">R1sor_004122</name>
</gene>
<sequence length="361" mass="40348">MASPTASVAAEDGSLDTKRVVPFSVVKLAAETTALPPQFLKSEGERPTVAYNDHSSKIPLISLKGIDVKSERERIVAEIARACEEWGIFQIVDHAVPTDLMNGTMDNNSSFFELPQEEKLKYATKPGGFPAAFGYATGSHLAGDNVLDWREFMLHTSLPRSVYKSEYSFWPEKPEEYRETLIEYSEKTDLLVTSLLGLISESLGLPTDYIKNLVGGEKTEQKILFNYYPPCPQPDLTLGHRSHTDFGTITLLQQTDVGGLQAFKPETDRWVTVEPIRGAFVVNLGDQLQILSNGKYRSVKHQAVVNSNRTRSSIVTFANPSPMSHMGPIPELLNDTNPAKYTNYIFKDYLRLFRSKISGYE</sequence>
<dbReference type="Proteomes" id="UP001633002">
    <property type="component" value="Unassembled WGS sequence"/>
</dbReference>
<keyword evidence="3 4" id="KW-0408">Iron</keyword>
<dbReference type="Gene3D" id="2.60.120.330">
    <property type="entry name" value="B-lactam Antibiotic, Isopenicillin N Synthase, Chain"/>
    <property type="match status" value="1"/>
</dbReference>
<accession>A0ABD3H3L2</accession>
<dbReference type="PANTHER" id="PTHR47991">
    <property type="entry name" value="OXOGLUTARATE/IRON-DEPENDENT DIOXYGENASE"/>
    <property type="match status" value="1"/>
</dbReference>
<dbReference type="PROSITE" id="PS51471">
    <property type="entry name" value="FE2OG_OXY"/>
    <property type="match status" value="1"/>
</dbReference>
<evidence type="ECO:0000259" key="5">
    <source>
        <dbReference type="PROSITE" id="PS51471"/>
    </source>
</evidence>
<feature type="domain" description="Fe2OG dioxygenase" evidence="5">
    <location>
        <begin position="219"/>
        <end position="320"/>
    </location>
</feature>
<evidence type="ECO:0000256" key="3">
    <source>
        <dbReference type="ARBA" id="ARBA00023004"/>
    </source>
</evidence>
<evidence type="ECO:0000256" key="2">
    <source>
        <dbReference type="ARBA" id="ARBA00022723"/>
    </source>
</evidence>
<name>A0ABD3H3L2_9MARC</name>
<evidence type="ECO:0000256" key="1">
    <source>
        <dbReference type="ARBA" id="ARBA00008056"/>
    </source>
</evidence>
<dbReference type="AlphaFoldDB" id="A0ABD3H3L2"/>
<keyword evidence="2 4" id="KW-0479">Metal-binding</keyword>
<comment type="similarity">
    <text evidence="1 4">Belongs to the iron/ascorbate-dependent oxidoreductase family.</text>
</comment>
<protein>
    <recommendedName>
        <fullName evidence="5">Fe2OG dioxygenase domain-containing protein</fullName>
    </recommendedName>
</protein>
<dbReference type="GO" id="GO:0046872">
    <property type="term" value="F:metal ion binding"/>
    <property type="evidence" value="ECO:0007669"/>
    <property type="project" value="UniProtKB-KW"/>
</dbReference>
<reference evidence="6 7" key="1">
    <citation type="submission" date="2024-09" db="EMBL/GenBank/DDBJ databases">
        <title>Chromosome-scale assembly of Riccia sorocarpa.</title>
        <authorList>
            <person name="Paukszto L."/>
        </authorList>
    </citation>
    <scope>NUCLEOTIDE SEQUENCE [LARGE SCALE GENOMIC DNA]</scope>
    <source>
        <strain evidence="6">LP-2024</strain>
        <tissue evidence="6">Aerial parts of the thallus</tissue>
    </source>
</reference>
<comment type="caution">
    <text evidence="6">The sequence shown here is derived from an EMBL/GenBank/DDBJ whole genome shotgun (WGS) entry which is preliminary data.</text>
</comment>
<keyword evidence="7" id="KW-1185">Reference proteome</keyword>
<proteinExistence type="inferred from homology"/>
<dbReference type="InterPro" id="IPR050295">
    <property type="entry name" value="Plant_2OG-oxidoreductases"/>
</dbReference>
<dbReference type="EMBL" id="JBJQOH010000006">
    <property type="protein sequence ID" value="KAL3686100.1"/>
    <property type="molecule type" value="Genomic_DNA"/>
</dbReference>
<dbReference type="Pfam" id="PF03171">
    <property type="entry name" value="2OG-FeII_Oxy"/>
    <property type="match status" value="1"/>
</dbReference>
<evidence type="ECO:0000313" key="7">
    <source>
        <dbReference type="Proteomes" id="UP001633002"/>
    </source>
</evidence>
<dbReference type="InterPro" id="IPR026992">
    <property type="entry name" value="DIOX_N"/>
</dbReference>
<dbReference type="Pfam" id="PF14226">
    <property type="entry name" value="DIOX_N"/>
    <property type="match status" value="1"/>
</dbReference>
<dbReference type="InterPro" id="IPR044861">
    <property type="entry name" value="IPNS-like_FE2OG_OXY"/>
</dbReference>